<dbReference type="AlphaFoldDB" id="A5FY19"/>
<reference evidence="2 3" key="1">
    <citation type="submission" date="2007-05" db="EMBL/GenBank/DDBJ databases">
        <title>Complete sequence of chromosome of Acidiphilium cryptum JF-5.</title>
        <authorList>
            <consortium name="US DOE Joint Genome Institute"/>
            <person name="Copeland A."/>
            <person name="Lucas S."/>
            <person name="Lapidus A."/>
            <person name="Barry K."/>
            <person name="Detter J.C."/>
            <person name="Glavina del Rio T."/>
            <person name="Hammon N."/>
            <person name="Israni S."/>
            <person name="Dalin E."/>
            <person name="Tice H."/>
            <person name="Pitluck S."/>
            <person name="Sims D."/>
            <person name="Brettin T."/>
            <person name="Bruce D."/>
            <person name="Han C."/>
            <person name="Schmutz J."/>
            <person name="Larimer F."/>
            <person name="Land M."/>
            <person name="Hauser L."/>
            <person name="Kyrpides N."/>
            <person name="Kim E."/>
            <person name="Magnuson T."/>
            <person name="Richardson P."/>
        </authorList>
    </citation>
    <scope>NUCLEOTIDE SEQUENCE [LARGE SCALE GENOMIC DNA]</scope>
    <source>
        <strain evidence="2 3">JF-5</strain>
    </source>
</reference>
<dbReference type="HOGENOM" id="CLU_430634_0_0_5"/>
<feature type="transmembrane region" description="Helical" evidence="1">
    <location>
        <begin position="28"/>
        <end position="44"/>
    </location>
</feature>
<keyword evidence="1" id="KW-0472">Membrane</keyword>
<evidence type="ECO:0000313" key="3">
    <source>
        <dbReference type="Proteomes" id="UP000000245"/>
    </source>
</evidence>
<protein>
    <submittedName>
        <fullName evidence="2">Uncharacterized protein</fullName>
    </submittedName>
</protein>
<dbReference type="Gene3D" id="2.60.120.260">
    <property type="entry name" value="Galactose-binding domain-like"/>
    <property type="match status" value="1"/>
</dbReference>
<dbReference type="Proteomes" id="UP000000245">
    <property type="component" value="Chromosome"/>
</dbReference>
<accession>A5FY19</accession>
<keyword evidence="3" id="KW-1185">Reference proteome</keyword>
<dbReference type="STRING" id="349163.Acry_1290"/>
<keyword evidence="1" id="KW-1133">Transmembrane helix</keyword>
<sequence>MISLRLRDERVNCTQSPTQPPRSFRPKCLYGAILAMVGLMPNLVCGIADANTIRDLGFPQGITLRSDHLHASVFMPVTQGAIGGDLTLRFMAASTLGAGAALTVEANGTPVDTVPASDAGSPIRITIPASLVTGQSSFLRLTFIETLPPVRRGHCGGRSPASTWIRIAANTGFTPSGGKAGVGTAWRGLSTPVTIALPSQPSLADIDSALILSTALVERGITPFVSDQPDASIRIDPSNDPKHDVANVETGTDGQSQIVVGSPAAARGLVVADQLTAGIRSAGVTATLASAATKRQGADAVTLGALGIASKTVTVSGTRTLPIPLVPASLPVNRHVTAVILEGRGAALPPGDAEAVTLLVGGNVVWSRAFRGAVRLDHVRIDLPQRLLSAGAPVTLQLSRLGHTEVCSQPAGVDFTLMNNTELVLGNGPRRPTRFNGFSPAGGGSVPVLTDLPAAALGPTLPLVAQLLGNHEVNPIAINVIAANGPPTRPFLLIADKPGDVVAQAPLPQPRAPHAARKLSLPGRSAAIELPHIRKLTVLQLVATKTGVPGLWLTPGPRSSLAQAVLPGDGNIAFYDGSGPPATFETAAYRADFHGSAVASVAGIVAAWRRELFAVIWLLIAVALVVILARRRHRR</sequence>
<gene>
    <name evidence="2" type="ordered locus">Acry_1290</name>
</gene>
<dbReference type="UniPathway" id="UPA00694"/>
<organism evidence="2 3">
    <name type="scientific">Acidiphilium cryptum (strain JF-5)</name>
    <dbReference type="NCBI Taxonomy" id="349163"/>
    <lineage>
        <taxon>Bacteria</taxon>
        <taxon>Pseudomonadati</taxon>
        <taxon>Pseudomonadota</taxon>
        <taxon>Alphaproteobacteria</taxon>
        <taxon>Acetobacterales</taxon>
        <taxon>Acidocellaceae</taxon>
        <taxon>Acidiphilium</taxon>
    </lineage>
</organism>
<proteinExistence type="predicted"/>
<evidence type="ECO:0000313" key="2">
    <source>
        <dbReference type="EMBL" id="ABQ30501.1"/>
    </source>
</evidence>
<keyword evidence="1" id="KW-0812">Transmembrane</keyword>
<dbReference type="EMBL" id="CP000697">
    <property type="protein sequence ID" value="ABQ30501.1"/>
    <property type="molecule type" value="Genomic_DNA"/>
</dbReference>
<dbReference type="KEGG" id="acr:Acry_1290"/>
<name>A5FY19_ACICJ</name>
<evidence type="ECO:0000256" key="1">
    <source>
        <dbReference type="SAM" id="Phobius"/>
    </source>
</evidence>
<feature type="transmembrane region" description="Helical" evidence="1">
    <location>
        <begin position="612"/>
        <end position="629"/>
    </location>
</feature>